<organism evidence="2 3">
    <name type="scientific">Amylocarpus encephaloides</name>
    <dbReference type="NCBI Taxonomy" id="45428"/>
    <lineage>
        <taxon>Eukaryota</taxon>
        <taxon>Fungi</taxon>
        <taxon>Dikarya</taxon>
        <taxon>Ascomycota</taxon>
        <taxon>Pezizomycotina</taxon>
        <taxon>Leotiomycetes</taxon>
        <taxon>Helotiales</taxon>
        <taxon>Helotiales incertae sedis</taxon>
        <taxon>Amylocarpus</taxon>
    </lineage>
</organism>
<keyword evidence="3" id="KW-1185">Reference proteome</keyword>
<dbReference type="AlphaFoldDB" id="A0A9P7YFM5"/>
<accession>A0A9P7YFM5</accession>
<evidence type="ECO:0000313" key="2">
    <source>
        <dbReference type="EMBL" id="KAG9232098.1"/>
    </source>
</evidence>
<evidence type="ECO:0000313" key="3">
    <source>
        <dbReference type="Proteomes" id="UP000824998"/>
    </source>
</evidence>
<keyword evidence="1" id="KW-1133">Transmembrane helix</keyword>
<dbReference type="Pfam" id="PF14518">
    <property type="entry name" value="Haem_oxygenas_2"/>
    <property type="match status" value="1"/>
</dbReference>
<dbReference type="SMART" id="SM01236">
    <property type="entry name" value="Haem_oxygenase_2"/>
    <property type="match status" value="1"/>
</dbReference>
<reference evidence="2" key="1">
    <citation type="journal article" date="2021" name="IMA Fungus">
        <title>Genomic characterization of three marine fungi, including Emericellopsis atlantica sp. nov. with signatures of a generalist lifestyle and marine biomass degradation.</title>
        <authorList>
            <person name="Hagestad O.C."/>
            <person name="Hou L."/>
            <person name="Andersen J.H."/>
            <person name="Hansen E.H."/>
            <person name="Altermark B."/>
            <person name="Li C."/>
            <person name="Kuhnert E."/>
            <person name="Cox R.J."/>
            <person name="Crous P.W."/>
            <person name="Spatafora J.W."/>
            <person name="Lail K."/>
            <person name="Amirebrahimi M."/>
            <person name="Lipzen A."/>
            <person name="Pangilinan J."/>
            <person name="Andreopoulos W."/>
            <person name="Hayes R.D."/>
            <person name="Ng V."/>
            <person name="Grigoriev I.V."/>
            <person name="Jackson S.A."/>
            <person name="Sutton T.D.S."/>
            <person name="Dobson A.D.W."/>
            <person name="Rama T."/>
        </authorList>
    </citation>
    <scope>NUCLEOTIDE SEQUENCE</scope>
    <source>
        <strain evidence="2">TRa018bII</strain>
    </source>
</reference>
<feature type="transmembrane region" description="Helical" evidence="1">
    <location>
        <begin position="12"/>
        <end position="33"/>
    </location>
</feature>
<keyword evidence="1" id="KW-0812">Transmembrane</keyword>
<proteinExistence type="predicted"/>
<dbReference type="Proteomes" id="UP000824998">
    <property type="component" value="Unassembled WGS sequence"/>
</dbReference>
<dbReference type="InterPro" id="IPR016084">
    <property type="entry name" value="Haem_Oase-like_multi-hlx"/>
</dbReference>
<dbReference type="EMBL" id="MU251565">
    <property type="protein sequence ID" value="KAG9232098.1"/>
    <property type="molecule type" value="Genomic_DNA"/>
</dbReference>
<gene>
    <name evidence="2" type="ORF">BJ875DRAFT_428382</name>
</gene>
<protein>
    <submittedName>
        <fullName evidence="2">Uncharacterized protein</fullName>
    </submittedName>
</protein>
<sequence length="748" mass="84824">MGFLLLRWIPTIGPVATVAIFVFLGQYLLNVLFRTSWSTNSGSLVSNSHAIGKHAKKTSRKCEVQNRDSDEDDNEELKALKHLYYQLHSLEKFPEVLPKAKRLLLCLFMETSPTAHALPEHESILSVQSFSRAELVEFLHRRDYNIGKDWEQYNLRRKEGGPLELFEDREEATWWLKQIAPVKYVDGAWLGHIGKATAPFALLKTMKGAWQILSEELGDGDLGKNHVHLYHKLLETIAPGLPTADSLDFGHPRHQLNNLSVWKSALAQLLVSIFPSDFLPEILGFNLHFEAISMDTLKAAKELKEVGIDPYYFLLHISIDNAASGHSAIAIEIVCEYMEYVSRAEGEEAVQKAWKRLQAGYLLSSGLPGTTVCHSRRKPMDISRVPLSPAEMEVIRIFKSKAQVVHGIHCSSRVRIGSRSVADWLDPVALESKKWQKELLEALSRSKYWICRGDSSKSRFMKELQWNGRMFGSFTHDEYDVLKGWIDSMPNITLALNDPETKQNTDYGHKDEEEILSGYLVFKNSFSLDFSEASSSLRSTTNLFTFQNLPPFDIHNRLVVENFLPLWFSHPCLLQSFVSVPWRTKTKLACTIVKVLRAQGGFDIEQEFVAGMGEVRRPNSLGLPGVGIHMIAQHGLSLAELPSLRHVLQAWPSEFALYMLHMSIRPLEQKGILIGMATAFAMMHAKIVLSKFSLLSAQEQITLQKIAQRELEGLEVCWKELEGDVKVYTECCKGYLIAGYEIQKCFQF</sequence>
<evidence type="ECO:0000256" key="1">
    <source>
        <dbReference type="SAM" id="Phobius"/>
    </source>
</evidence>
<name>A0A9P7YFM5_9HELO</name>
<dbReference type="OrthoDB" id="10057598at2759"/>
<keyword evidence="1" id="KW-0472">Membrane</keyword>
<comment type="caution">
    <text evidence="2">The sequence shown here is derived from an EMBL/GenBank/DDBJ whole genome shotgun (WGS) entry which is preliminary data.</text>
</comment>
<dbReference type="Gene3D" id="1.20.910.10">
    <property type="entry name" value="Heme oxygenase-like"/>
    <property type="match status" value="1"/>
</dbReference>